<comment type="caution">
    <text evidence="2">The sequence shown here is derived from an EMBL/GenBank/DDBJ whole genome shotgun (WGS) entry which is preliminary data.</text>
</comment>
<evidence type="ECO:0000313" key="3">
    <source>
        <dbReference type="Proteomes" id="UP000275199"/>
    </source>
</evidence>
<protein>
    <recommendedName>
        <fullName evidence="4">Lipoprotein</fullName>
    </recommendedName>
</protein>
<organism evidence="2 3">
    <name type="scientific">Pseudomonas neustonica</name>
    <dbReference type="NCBI Taxonomy" id="2487346"/>
    <lineage>
        <taxon>Bacteria</taxon>
        <taxon>Pseudomonadati</taxon>
        <taxon>Pseudomonadota</taxon>
        <taxon>Gammaproteobacteria</taxon>
        <taxon>Pseudomonadales</taxon>
        <taxon>Pseudomonadaceae</taxon>
        <taxon>Pseudomonas</taxon>
    </lineage>
</organism>
<accession>A0ABX9XH14</accession>
<keyword evidence="1" id="KW-0472">Membrane</keyword>
<keyword evidence="1" id="KW-1133">Transmembrane helix</keyword>
<dbReference type="EMBL" id="RKKU01000013">
    <property type="protein sequence ID" value="ROZ84046.1"/>
    <property type="molecule type" value="Genomic_DNA"/>
</dbReference>
<keyword evidence="1" id="KW-0812">Transmembrane</keyword>
<keyword evidence="3" id="KW-1185">Reference proteome</keyword>
<evidence type="ECO:0000313" key="2">
    <source>
        <dbReference type="EMBL" id="ROZ84046.1"/>
    </source>
</evidence>
<feature type="transmembrane region" description="Helical" evidence="1">
    <location>
        <begin position="12"/>
        <end position="32"/>
    </location>
</feature>
<feature type="transmembrane region" description="Helical" evidence="1">
    <location>
        <begin position="60"/>
        <end position="78"/>
    </location>
</feature>
<sequence>MNIYLTMKNFNKIALIIILITHLYGCVGLDFVHSKTSTSGDPEKINDTEKITSYGSGLKWAGIYISLIVPIPLVIPYGRESETKWMRGQELIYQESIRTKTTGYGCAIWLECGELITWGHLLLEPHTYH</sequence>
<dbReference type="Proteomes" id="UP000275199">
    <property type="component" value="Unassembled WGS sequence"/>
</dbReference>
<evidence type="ECO:0000256" key="1">
    <source>
        <dbReference type="SAM" id="Phobius"/>
    </source>
</evidence>
<name>A0ABX9XH14_9PSED</name>
<evidence type="ECO:0008006" key="4">
    <source>
        <dbReference type="Google" id="ProtNLM"/>
    </source>
</evidence>
<reference evidence="2 3" key="1">
    <citation type="submission" date="2018-11" db="EMBL/GenBank/DDBJ databases">
        <authorList>
            <person name="Jang G.I."/>
            <person name="Hwang C.Y."/>
        </authorList>
    </citation>
    <scope>NUCLEOTIDE SEQUENCE [LARGE SCALE GENOMIC DNA]</scope>
    <source>
        <strain evidence="2 3">SSM26</strain>
    </source>
</reference>
<gene>
    <name evidence="2" type="ORF">EF096_11415</name>
</gene>
<proteinExistence type="predicted"/>
<dbReference type="RefSeq" id="WP_123889760.1">
    <property type="nucleotide sequence ID" value="NZ_RKKU01000013.1"/>
</dbReference>